<dbReference type="GO" id="GO:0005743">
    <property type="term" value="C:mitochondrial inner membrane"/>
    <property type="evidence" value="ECO:0007669"/>
    <property type="project" value="UniProtKB-SubCell"/>
</dbReference>
<dbReference type="EMBL" id="KJ815009">
    <property type="protein sequence ID" value="AIL29198.1"/>
    <property type="molecule type" value="Genomic_DNA"/>
</dbReference>
<evidence type="ECO:0000256" key="15">
    <source>
        <dbReference type="ARBA" id="ARBA00023128"/>
    </source>
</evidence>
<dbReference type="GeneID" id="20356573"/>
<evidence type="ECO:0000256" key="8">
    <source>
        <dbReference type="ARBA" id="ARBA00022692"/>
    </source>
</evidence>
<feature type="transmembrane region" description="Helical" evidence="18">
    <location>
        <begin position="87"/>
        <end position="108"/>
    </location>
</feature>
<evidence type="ECO:0000256" key="4">
    <source>
        <dbReference type="ARBA" id="ARBA00012944"/>
    </source>
</evidence>
<evidence type="ECO:0000256" key="2">
    <source>
        <dbReference type="ARBA" id="ARBA00004448"/>
    </source>
</evidence>
<protein>
    <recommendedName>
        <fullName evidence="5 18">NADH-ubiquinone oxidoreductase chain 2</fullName>
        <ecNumber evidence="4 18">7.1.1.2</ecNumber>
    </recommendedName>
</protein>
<comment type="catalytic activity">
    <reaction evidence="17 18">
        <text>a ubiquinone + NADH + 5 H(+)(in) = a ubiquinol + NAD(+) + 4 H(+)(out)</text>
        <dbReference type="Rhea" id="RHEA:29091"/>
        <dbReference type="Rhea" id="RHEA-COMP:9565"/>
        <dbReference type="Rhea" id="RHEA-COMP:9566"/>
        <dbReference type="ChEBI" id="CHEBI:15378"/>
        <dbReference type="ChEBI" id="CHEBI:16389"/>
        <dbReference type="ChEBI" id="CHEBI:17976"/>
        <dbReference type="ChEBI" id="CHEBI:57540"/>
        <dbReference type="ChEBI" id="CHEBI:57945"/>
        <dbReference type="EC" id="7.1.1.2"/>
    </reaction>
</comment>
<dbReference type="PANTHER" id="PTHR46552:SF1">
    <property type="entry name" value="NADH-UBIQUINONE OXIDOREDUCTASE CHAIN 2"/>
    <property type="match status" value="1"/>
</dbReference>
<evidence type="ECO:0000256" key="14">
    <source>
        <dbReference type="ARBA" id="ARBA00023075"/>
    </source>
</evidence>
<proteinExistence type="inferred from homology"/>
<keyword evidence="8 18" id="KW-0812">Transmembrane</keyword>
<evidence type="ECO:0000313" key="21">
    <source>
        <dbReference type="EMBL" id="UGK73334.1"/>
    </source>
</evidence>
<evidence type="ECO:0000259" key="19">
    <source>
        <dbReference type="Pfam" id="PF00361"/>
    </source>
</evidence>
<keyword evidence="13 18" id="KW-0520">NAD</keyword>
<feature type="transmembrane region" description="Helical" evidence="18">
    <location>
        <begin position="28"/>
        <end position="48"/>
    </location>
</feature>
<geneLocation type="mitochondrion" evidence="20"/>
<dbReference type="Pfam" id="PF00361">
    <property type="entry name" value="Proton_antipo_M"/>
    <property type="match status" value="2"/>
</dbReference>
<comment type="similarity">
    <text evidence="3 18">Belongs to the complex I subunit 2 family.</text>
</comment>
<feature type="domain" description="NADH:quinone oxidoreductase/Mrp antiporter transmembrane" evidence="19">
    <location>
        <begin position="24"/>
        <end position="78"/>
    </location>
</feature>
<dbReference type="InterPro" id="IPR003917">
    <property type="entry name" value="NADH_UbQ_OxRdtase_chain2"/>
</dbReference>
<evidence type="ECO:0000256" key="3">
    <source>
        <dbReference type="ARBA" id="ARBA00007012"/>
    </source>
</evidence>
<evidence type="ECO:0000256" key="13">
    <source>
        <dbReference type="ARBA" id="ARBA00023027"/>
    </source>
</evidence>
<feature type="transmembrane region" description="Helical" evidence="18">
    <location>
        <begin position="139"/>
        <end position="157"/>
    </location>
</feature>
<sequence length="324" mass="38121">MFKNLSNYFFSFFMLIGLFLSISSNNWILIWCGLELVLICFVPMMLGLNFSSSECCLKYFIVQAVSSSILMLSVMMMLMDLDFYYEVIFNISLMIKMGVAPFHGWVLNVVEGLKFNFILIMLTILKLPPLYILSYISLYLFPFIFMGLLIGSVMGLNQNSLRKVLAYSSIFNMSFILSCLFFNYVWMFYLMFYSFILFMMVYSLIIFNLNYINQFVFNNFSIFNKFTLFINLLSMGGMPPLLGFLIKLFILELMLFMNFYFISFAMILMSLLIMFFYIRVTFITVMIFTFMSKLNLNLISTNSLILVILNLLLLCFFINLKMFM</sequence>
<dbReference type="PRINTS" id="PR01436">
    <property type="entry name" value="NADHDHGNASE2"/>
</dbReference>
<evidence type="ECO:0000256" key="16">
    <source>
        <dbReference type="ARBA" id="ARBA00023136"/>
    </source>
</evidence>
<feature type="transmembrane region" description="Helical" evidence="18">
    <location>
        <begin position="190"/>
        <end position="209"/>
    </location>
</feature>
<keyword evidence="9 18" id="KW-0999">Mitochondrion inner membrane</keyword>
<keyword evidence="14 18" id="KW-0830">Ubiquinone</keyword>
<feature type="transmembrane region" description="Helical" evidence="18">
    <location>
        <begin position="5"/>
        <end position="22"/>
    </location>
</feature>
<dbReference type="CTD" id="4536"/>
<evidence type="ECO:0000256" key="17">
    <source>
        <dbReference type="ARBA" id="ARBA00049551"/>
    </source>
</evidence>
<feature type="domain" description="NADH:quinone oxidoreductase/Mrp antiporter transmembrane" evidence="19">
    <location>
        <begin position="87"/>
        <end position="270"/>
    </location>
</feature>
<evidence type="ECO:0000256" key="1">
    <source>
        <dbReference type="ARBA" id="ARBA00003257"/>
    </source>
</evidence>
<reference evidence="21" key="2">
    <citation type="submission" date="2018-01" db="EMBL/GenBank/DDBJ databases">
        <authorList>
            <person name="Dai R.H."/>
            <person name="Wang J.J."/>
        </authorList>
    </citation>
    <scope>NUCLEOTIDE SEQUENCE</scope>
</reference>
<dbReference type="InterPro" id="IPR050175">
    <property type="entry name" value="Complex_I_Subunit_2"/>
</dbReference>
<keyword evidence="10 18" id="KW-1278">Translocase</keyword>
<dbReference type="PANTHER" id="PTHR46552">
    <property type="entry name" value="NADH-UBIQUINONE OXIDOREDUCTASE CHAIN 2"/>
    <property type="match status" value="1"/>
</dbReference>
<keyword evidence="12 18" id="KW-1133">Transmembrane helix</keyword>
<comment type="function">
    <text evidence="1">Core subunit of the mitochondrial membrane respiratory chain NADH dehydrogenase (Complex I) that is believed to belong to the minimal assembly required for catalysis. Complex I functions in the transfer of electrons from NADH to the respiratory chain. The immediate electron acceptor for the enzyme is believed to be ubiquinone.</text>
</comment>
<name>A0A077D621_EMPVT</name>
<organism evidence="20">
    <name type="scientific">Empoasca vitis</name>
    <name type="common">Vine leafhopper</name>
    <dbReference type="NCBI Taxonomy" id="436393"/>
    <lineage>
        <taxon>Eukaryota</taxon>
        <taxon>Metazoa</taxon>
        <taxon>Ecdysozoa</taxon>
        <taxon>Arthropoda</taxon>
        <taxon>Hexapoda</taxon>
        <taxon>Insecta</taxon>
        <taxon>Pterygota</taxon>
        <taxon>Neoptera</taxon>
        <taxon>Paraneoptera</taxon>
        <taxon>Hemiptera</taxon>
        <taxon>Auchenorrhyncha</taxon>
        <taxon>Membracoidea</taxon>
        <taxon>Cicadellidae</taxon>
        <taxon>Typhlocybinae</taxon>
        <taxon>Empoascini</taxon>
        <taxon>Empoasca</taxon>
    </lineage>
</organism>
<keyword evidence="7 18" id="KW-0679">Respiratory chain</keyword>
<evidence type="ECO:0000256" key="7">
    <source>
        <dbReference type="ARBA" id="ARBA00022660"/>
    </source>
</evidence>
<reference evidence="20" key="1">
    <citation type="journal article" date="2014" name="Mitochondrial DNA">
        <title>Complete mitochondrial genome of Empoasca vitis (Hemiptera: Cicadellidae).</title>
        <authorList>
            <person name="Zhou N."/>
            <person name="Wang M."/>
            <person name="Cui L."/>
            <person name="Chen X."/>
            <person name="Han B."/>
        </authorList>
    </citation>
    <scope>NUCLEOTIDE SEQUENCE</scope>
</reference>
<dbReference type="InterPro" id="IPR001750">
    <property type="entry name" value="ND/Mrp_TM"/>
</dbReference>
<evidence type="ECO:0000313" key="20">
    <source>
        <dbReference type="EMBL" id="AIL29198.1"/>
    </source>
</evidence>
<keyword evidence="15 18" id="KW-0496">Mitochondrion</keyword>
<dbReference type="AlphaFoldDB" id="A0A077D621"/>
<gene>
    <name evidence="20" type="primary">ND2</name>
</gene>
<evidence type="ECO:0000256" key="12">
    <source>
        <dbReference type="ARBA" id="ARBA00022989"/>
    </source>
</evidence>
<keyword evidence="11 18" id="KW-0249">Electron transport</keyword>
<evidence type="ECO:0000256" key="6">
    <source>
        <dbReference type="ARBA" id="ARBA00022448"/>
    </source>
</evidence>
<feature type="transmembrane region" description="Helical" evidence="18">
    <location>
        <begin position="303"/>
        <end position="320"/>
    </location>
</feature>
<feature type="transmembrane region" description="Helical" evidence="18">
    <location>
        <begin position="164"/>
        <end position="184"/>
    </location>
</feature>
<evidence type="ECO:0000256" key="11">
    <source>
        <dbReference type="ARBA" id="ARBA00022982"/>
    </source>
</evidence>
<comment type="function">
    <text evidence="18">Core subunit of the mitochondrial membrane respiratory chain NADH dehydrogenase (Complex I) which catalyzes electron transfer from NADH through the respiratory chain, using ubiquinone as an electron acceptor. Essential for the catalytic activity and assembly of complex I.</text>
</comment>
<evidence type="ECO:0000256" key="10">
    <source>
        <dbReference type="ARBA" id="ARBA00022967"/>
    </source>
</evidence>
<dbReference type="GO" id="GO:0006120">
    <property type="term" value="P:mitochondrial electron transport, NADH to ubiquinone"/>
    <property type="evidence" value="ECO:0007669"/>
    <property type="project" value="InterPro"/>
</dbReference>
<dbReference type="EC" id="7.1.1.2" evidence="4 18"/>
<comment type="subcellular location">
    <subcellularLocation>
        <location evidence="2 18">Mitochondrion inner membrane</location>
        <topology evidence="2 18">Multi-pass membrane protein</topology>
    </subcellularLocation>
</comment>
<keyword evidence="6" id="KW-0813">Transport</keyword>
<keyword evidence="16 18" id="KW-0472">Membrane</keyword>
<evidence type="ECO:0000256" key="5">
    <source>
        <dbReference type="ARBA" id="ARBA00021008"/>
    </source>
</evidence>
<evidence type="ECO:0000256" key="9">
    <source>
        <dbReference type="ARBA" id="ARBA00022792"/>
    </source>
</evidence>
<dbReference type="GO" id="GO:0008137">
    <property type="term" value="F:NADH dehydrogenase (ubiquinone) activity"/>
    <property type="evidence" value="ECO:0007669"/>
    <property type="project" value="UniProtKB-EC"/>
</dbReference>
<feature type="transmembrane region" description="Helical" evidence="18">
    <location>
        <begin position="60"/>
        <end position="81"/>
    </location>
</feature>
<evidence type="ECO:0000256" key="18">
    <source>
        <dbReference type="RuleBase" id="RU003403"/>
    </source>
</evidence>
<dbReference type="EMBL" id="MG813494">
    <property type="protein sequence ID" value="UGK73334.1"/>
    <property type="molecule type" value="Genomic_DNA"/>
</dbReference>
<accession>A0A077D621</accession>
<dbReference type="RefSeq" id="YP_009058219.1">
    <property type="nucleotide sequence ID" value="NC_024838.1"/>
</dbReference>